<evidence type="ECO:0000256" key="3">
    <source>
        <dbReference type="ARBA" id="ARBA00022692"/>
    </source>
</evidence>
<dbReference type="EMBL" id="CAJNOJ010000107">
    <property type="protein sequence ID" value="CAF1125490.1"/>
    <property type="molecule type" value="Genomic_DNA"/>
</dbReference>
<feature type="compositionally biased region" description="Polar residues" evidence="8">
    <location>
        <begin position="29"/>
        <end position="40"/>
    </location>
</feature>
<dbReference type="GO" id="GO:0042765">
    <property type="term" value="C:GPI-anchor transamidase complex"/>
    <property type="evidence" value="ECO:0007669"/>
    <property type="project" value="InterPro"/>
</dbReference>
<dbReference type="CDD" id="cd00922">
    <property type="entry name" value="Cyt_c_Oxidase_IV"/>
    <property type="match status" value="1"/>
</dbReference>
<evidence type="ECO:0000313" key="10">
    <source>
        <dbReference type="EMBL" id="CAF1125490.1"/>
    </source>
</evidence>
<dbReference type="InterPro" id="IPR036639">
    <property type="entry name" value="Cyt_c_oxidase_su4_sf"/>
</dbReference>
<dbReference type="Proteomes" id="UP000663852">
    <property type="component" value="Unassembled WGS sequence"/>
</dbReference>
<evidence type="ECO:0000256" key="4">
    <source>
        <dbReference type="ARBA" id="ARBA00022792"/>
    </source>
</evidence>
<dbReference type="PANTHER" id="PTHR12959:SF11">
    <property type="entry name" value="GPI TRANSAMIDASE COMPONENT PIG-T"/>
    <property type="match status" value="1"/>
</dbReference>
<dbReference type="UniPathway" id="UPA00705"/>
<dbReference type="GO" id="GO:0045277">
    <property type="term" value="C:respiratory chain complex IV"/>
    <property type="evidence" value="ECO:0007669"/>
    <property type="project" value="InterPro"/>
</dbReference>
<protein>
    <recommendedName>
        <fullName evidence="12">Cytochrome c oxidase subunit 4</fullName>
    </recommendedName>
</protein>
<gene>
    <name evidence="10" type="ORF">EDS130_LOCUS21288</name>
    <name evidence="9" type="ORF">XAT740_LOCUS18698</name>
</gene>
<evidence type="ECO:0000256" key="7">
    <source>
        <dbReference type="ARBA" id="ARBA00023136"/>
    </source>
</evidence>
<organism evidence="9 11">
    <name type="scientific">Adineta ricciae</name>
    <name type="common">Rotifer</name>
    <dbReference type="NCBI Taxonomy" id="249248"/>
    <lineage>
        <taxon>Eukaryota</taxon>
        <taxon>Metazoa</taxon>
        <taxon>Spiralia</taxon>
        <taxon>Gnathifera</taxon>
        <taxon>Rotifera</taxon>
        <taxon>Eurotatoria</taxon>
        <taxon>Bdelloidea</taxon>
        <taxon>Adinetida</taxon>
        <taxon>Adinetidae</taxon>
        <taxon>Adineta</taxon>
    </lineage>
</organism>
<dbReference type="PRINTS" id="PR01873">
    <property type="entry name" value="CYTCOXIDASE4"/>
</dbReference>
<proteinExistence type="inferred from homology"/>
<dbReference type="PANTHER" id="PTHR12959">
    <property type="entry name" value="GPI TRANSAMIDASE COMPONENT PIG-T-RELATED"/>
    <property type="match status" value="1"/>
</dbReference>
<dbReference type="InterPro" id="IPR013288">
    <property type="entry name" value="Cyt_c_oxidase_su4"/>
</dbReference>
<evidence type="ECO:0000313" key="11">
    <source>
        <dbReference type="Proteomes" id="UP000663828"/>
    </source>
</evidence>
<keyword evidence="3" id="KW-0812">Transmembrane</keyword>
<evidence type="ECO:0000256" key="8">
    <source>
        <dbReference type="SAM" id="MobiDB-lite"/>
    </source>
</evidence>
<dbReference type="Pfam" id="PF04113">
    <property type="entry name" value="Gpi16"/>
    <property type="match status" value="2"/>
</dbReference>
<feature type="region of interest" description="Disordered" evidence="8">
    <location>
        <begin position="29"/>
        <end position="57"/>
    </location>
</feature>
<keyword evidence="4" id="KW-0999">Mitochondrion inner membrane</keyword>
<dbReference type="GO" id="GO:0005743">
    <property type="term" value="C:mitochondrial inner membrane"/>
    <property type="evidence" value="ECO:0007669"/>
    <property type="project" value="UniProtKB-SubCell"/>
</dbReference>
<dbReference type="AlphaFoldDB" id="A0A814PLL8"/>
<dbReference type="SUPFAM" id="SSF81406">
    <property type="entry name" value="Mitochondrial cytochrome c oxidase subunit IV"/>
    <property type="match status" value="1"/>
</dbReference>
<dbReference type="FunFam" id="1.10.442.10:FF:000001">
    <property type="entry name" value="Cytochrome c oxidase subunit 4 isoform 1"/>
    <property type="match status" value="1"/>
</dbReference>
<comment type="subcellular location">
    <subcellularLocation>
        <location evidence="1">Mitochondrion inner membrane</location>
        <topology evidence="1">Single-pass membrane protein</topology>
    </subcellularLocation>
</comment>
<sequence>MSNFLRQVKITQPQLATFLQHQCRAEASTASSTGVTQSGSIVLDNRKAPPPLDADRMRMHPRIGNREIVGYGLKGKPEYFDLAMFPCPSIRWEADTAEITALRKKEQGDWKQLSVDEKKRLYRASFRQTFEEFCAPSGVWKWAIGWTLIGIAGLTFAYDGWRRICYRFDKPDSMADEKLKRQLEFHIAARQGPMTGLASKWDYETEMFSTKLKSCLILILLIHCCSTNEDVYKEELYIRPLASGHTYFNLLFTTVASPDILKSNIVHHYHLFPKVIADIVRSNGVSEFHVSLTQGLWRYDRWGMPIVGAPPGAEVWAWFKSDEQRDVASRWTSFAHELGGLLCASLNFVASNVSSSSPYYSFRPQSTLPKSNGANLDNSLLRYAALPREIVCTENLTPWKKLLPCVAGGSNHNGLAGLLDNAPKLYNSDYHSLRMDFRQICANTACTSTQLELSMALAIVVNTATSKPNYNEWTFRSVFGSNVAQSCPLSSLTNVYVDLQLSSTHSLNITPEPDYSIKQGTTPIVIYDLNSDQRKSTTFAMSCTHSKQPTSNTDSSSPPIVVHRYATGYGVRDGGIKTVIKINEEQNKNQITLLYFEQIPWYFRVFLHTLKITTLDDDTTEIKPDYISYTPGKDRERSYQLEIVIKTDQSIVISFEFEMAFLKWNEFPPDPNHGFYIPSAVISTLLPSKSNYILRSLNSFSLNQSLSSWSDGFVRLYSESLLVNLPTPDFSMPFNVICLGCTAVALAFGGLHNLTTKEFCFGPKRAQTPLRQRLQDLRVRLMASRRALAQRLFKRTPPQQQRHEHAE</sequence>
<reference evidence="9" key="1">
    <citation type="submission" date="2021-02" db="EMBL/GenBank/DDBJ databases">
        <authorList>
            <person name="Nowell W R."/>
        </authorList>
    </citation>
    <scope>NUCLEOTIDE SEQUENCE</scope>
</reference>
<dbReference type="Pfam" id="PF02936">
    <property type="entry name" value="COX4"/>
    <property type="match status" value="1"/>
</dbReference>
<comment type="similarity">
    <text evidence="2">Belongs to the cytochrome c oxidase IV family.</text>
</comment>
<dbReference type="InterPro" id="IPR007245">
    <property type="entry name" value="PIG-T"/>
</dbReference>
<dbReference type="OrthoDB" id="331263at2759"/>
<dbReference type="GO" id="GO:0006123">
    <property type="term" value="P:mitochondrial electron transport, cytochrome c to oxygen"/>
    <property type="evidence" value="ECO:0007669"/>
    <property type="project" value="InterPro"/>
</dbReference>
<dbReference type="GO" id="GO:0016255">
    <property type="term" value="P:attachment of GPI anchor to protein"/>
    <property type="evidence" value="ECO:0007669"/>
    <property type="project" value="InterPro"/>
</dbReference>
<dbReference type="InterPro" id="IPR004203">
    <property type="entry name" value="Cyt_c_oxidase_su4_fam"/>
</dbReference>
<evidence type="ECO:0000256" key="2">
    <source>
        <dbReference type="ARBA" id="ARBA00008135"/>
    </source>
</evidence>
<evidence type="ECO:0000256" key="6">
    <source>
        <dbReference type="ARBA" id="ARBA00023128"/>
    </source>
</evidence>
<dbReference type="Proteomes" id="UP000663828">
    <property type="component" value="Unassembled WGS sequence"/>
</dbReference>
<accession>A0A814PLL8</accession>
<evidence type="ECO:0008006" key="12">
    <source>
        <dbReference type="Google" id="ProtNLM"/>
    </source>
</evidence>
<name>A0A814PLL8_ADIRI</name>
<keyword evidence="7" id="KW-0472">Membrane</keyword>
<evidence type="ECO:0000256" key="5">
    <source>
        <dbReference type="ARBA" id="ARBA00022989"/>
    </source>
</evidence>
<comment type="caution">
    <text evidence="9">The sequence shown here is derived from an EMBL/GenBank/DDBJ whole genome shotgun (WGS) entry which is preliminary data.</text>
</comment>
<evidence type="ECO:0000313" key="9">
    <source>
        <dbReference type="EMBL" id="CAF1107705.1"/>
    </source>
</evidence>
<keyword evidence="11" id="KW-1185">Reference proteome</keyword>
<evidence type="ECO:0000256" key="1">
    <source>
        <dbReference type="ARBA" id="ARBA00004434"/>
    </source>
</evidence>
<keyword evidence="5" id="KW-1133">Transmembrane helix</keyword>
<dbReference type="EMBL" id="CAJNOR010001255">
    <property type="protein sequence ID" value="CAF1107705.1"/>
    <property type="molecule type" value="Genomic_DNA"/>
</dbReference>
<keyword evidence="6" id="KW-0496">Mitochondrion</keyword>
<dbReference type="Gene3D" id="1.10.442.10">
    <property type="entry name" value="Cytochrome c oxidase subunit IV"/>
    <property type="match status" value="1"/>
</dbReference>